<dbReference type="Proteomes" id="UP000325563">
    <property type="component" value="Chromosome"/>
</dbReference>
<feature type="transmembrane region" description="Helical" evidence="2">
    <location>
        <begin position="36"/>
        <end position="56"/>
    </location>
</feature>
<keyword evidence="2" id="KW-1133">Transmembrane helix</keyword>
<gene>
    <name evidence="3" type="ORF">CP980_31415</name>
</gene>
<evidence type="ECO:0000313" key="4">
    <source>
        <dbReference type="Proteomes" id="UP000325563"/>
    </source>
</evidence>
<keyword evidence="2" id="KW-0472">Membrane</keyword>
<name>A0A5J6JCH3_STRVI</name>
<dbReference type="KEGG" id="svn:CP980_31415"/>
<evidence type="ECO:0000313" key="3">
    <source>
        <dbReference type="EMBL" id="QEV48987.1"/>
    </source>
</evidence>
<proteinExistence type="predicted"/>
<dbReference type="EMBL" id="CP023692">
    <property type="protein sequence ID" value="QEV48987.1"/>
    <property type="molecule type" value="Genomic_DNA"/>
</dbReference>
<organism evidence="3 4">
    <name type="scientific">Streptomyces vinaceus</name>
    <dbReference type="NCBI Taxonomy" id="1960"/>
    <lineage>
        <taxon>Bacteria</taxon>
        <taxon>Bacillati</taxon>
        <taxon>Actinomycetota</taxon>
        <taxon>Actinomycetes</taxon>
        <taxon>Kitasatosporales</taxon>
        <taxon>Streptomycetaceae</taxon>
        <taxon>Streptomyces</taxon>
    </lineage>
</organism>
<feature type="region of interest" description="Disordered" evidence="1">
    <location>
        <begin position="1"/>
        <end position="34"/>
    </location>
</feature>
<accession>A0A5J6JCH3</accession>
<keyword evidence="2" id="KW-0812">Transmembrane</keyword>
<dbReference type="GeneID" id="95615054"/>
<evidence type="ECO:0000256" key="1">
    <source>
        <dbReference type="SAM" id="MobiDB-lite"/>
    </source>
</evidence>
<evidence type="ECO:0000256" key="2">
    <source>
        <dbReference type="SAM" id="Phobius"/>
    </source>
</evidence>
<keyword evidence="4" id="KW-1185">Reference proteome</keyword>
<dbReference type="RefSeq" id="WP_150529652.1">
    <property type="nucleotide sequence ID" value="NZ_BNBW01000003.1"/>
</dbReference>
<reference evidence="3 4" key="1">
    <citation type="submission" date="2017-09" db="EMBL/GenBank/DDBJ databases">
        <authorList>
            <person name="Lee N."/>
            <person name="Cho B.-K."/>
        </authorList>
    </citation>
    <scope>NUCLEOTIDE SEQUENCE [LARGE SCALE GENOMIC DNA]</scope>
    <source>
        <strain evidence="3 4">ATCC 27476</strain>
    </source>
</reference>
<dbReference type="AlphaFoldDB" id="A0A5J6JCH3"/>
<protein>
    <submittedName>
        <fullName evidence="3">Uncharacterized protein</fullName>
    </submittedName>
</protein>
<feature type="compositionally biased region" description="Basic residues" evidence="1">
    <location>
        <begin position="21"/>
        <end position="33"/>
    </location>
</feature>
<sequence length="73" mass="7687">MNRYPAPQEPLHQGEAAPPPRSRRAARHRKGPRPRWLAAGLALASVVAATVITATVDPAAPAPGPQPNLRAGR</sequence>